<feature type="compositionally biased region" description="Low complexity" evidence="1">
    <location>
        <begin position="306"/>
        <end position="329"/>
    </location>
</feature>
<name>A0A2J7ZYZ4_9CHLO</name>
<feature type="compositionally biased region" description="Gly residues" evidence="1">
    <location>
        <begin position="330"/>
        <end position="347"/>
    </location>
</feature>
<feature type="region of interest" description="Disordered" evidence="1">
    <location>
        <begin position="277"/>
        <end position="347"/>
    </location>
</feature>
<evidence type="ECO:0000313" key="2">
    <source>
        <dbReference type="EMBL" id="PNH05494.1"/>
    </source>
</evidence>
<feature type="region of interest" description="Disordered" evidence="1">
    <location>
        <begin position="214"/>
        <end position="235"/>
    </location>
</feature>
<feature type="region of interest" description="Disordered" evidence="1">
    <location>
        <begin position="1"/>
        <end position="22"/>
    </location>
</feature>
<dbReference type="EMBL" id="PGGS01000301">
    <property type="protein sequence ID" value="PNH05494.1"/>
    <property type="molecule type" value="Genomic_DNA"/>
</dbReference>
<feature type="compositionally biased region" description="Polar residues" evidence="1">
    <location>
        <begin position="13"/>
        <end position="22"/>
    </location>
</feature>
<evidence type="ECO:0000313" key="3">
    <source>
        <dbReference type="Proteomes" id="UP000236333"/>
    </source>
</evidence>
<feature type="compositionally biased region" description="Low complexity" evidence="1">
    <location>
        <begin position="398"/>
        <end position="413"/>
    </location>
</feature>
<reference evidence="2 3" key="1">
    <citation type="journal article" date="2017" name="Mol. Biol. Evol.">
        <title>The 4-celled Tetrabaena socialis nuclear genome reveals the essential components for genetic control of cell number at the origin of multicellularity in the volvocine lineage.</title>
        <authorList>
            <person name="Featherston J."/>
            <person name="Arakaki Y."/>
            <person name="Hanschen E.R."/>
            <person name="Ferris P.J."/>
            <person name="Michod R.E."/>
            <person name="Olson B.J.S.C."/>
            <person name="Nozaki H."/>
            <person name="Durand P.M."/>
        </authorList>
    </citation>
    <scope>NUCLEOTIDE SEQUENCE [LARGE SCALE GENOMIC DNA]</scope>
    <source>
        <strain evidence="2 3">NIES-571</strain>
    </source>
</reference>
<gene>
    <name evidence="2" type="ORF">TSOC_008239</name>
</gene>
<feature type="compositionally biased region" description="Polar residues" evidence="1">
    <location>
        <begin position="216"/>
        <end position="235"/>
    </location>
</feature>
<feature type="compositionally biased region" description="Polar residues" evidence="1">
    <location>
        <begin position="292"/>
        <end position="305"/>
    </location>
</feature>
<dbReference type="AlphaFoldDB" id="A0A2J7ZYZ4"/>
<keyword evidence="3" id="KW-1185">Reference proteome</keyword>
<feature type="region of interest" description="Disordered" evidence="1">
    <location>
        <begin position="478"/>
        <end position="506"/>
    </location>
</feature>
<evidence type="ECO:0000256" key="1">
    <source>
        <dbReference type="SAM" id="MobiDB-lite"/>
    </source>
</evidence>
<feature type="compositionally biased region" description="Basic residues" evidence="1">
    <location>
        <begin position="1"/>
        <end position="12"/>
    </location>
</feature>
<proteinExistence type="predicted"/>
<feature type="compositionally biased region" description="Gly residues" evidence="1">
    <location>
        <begin position="483"/>
        <end position="506"/>
    </location>
</feature>
<comment type="caution">
    <text evidence="2">The sequence shown here is derived from an EMBL/GenBank/DDBJ whole genome shotgun (WGS) entry which is preliminary data.</text>
</comment>
<feature type="region of interest" description="Disordered" evidence="1">
    <location>
        <begin position="381"/>
        <end position="463"/>
    </location>
</feature>
<protein>
    <submittedName>
        <fullName evidence="2">Uncharacterized protein</fullName>
    </submittedName>
</protein>
<feature type="compositionally biased region" description="Basic and acidic residues" evidence="1">
    <location>
        <begin position="383"/>
        <end position="396"/>
    </location>
</feature>
<sequence length="506" mass="51636">MPRSRLNKRNNVHTKASQNAAQYGQLSASSGARIGHASSSMLPAWAAAANTCVVRAVPAPSLSTSQATAGRFAMLPLRAVRRDSSKRCLRASVRIASGPAQRRTNAWCGTGCDSRTVVCCGVLNCAAVALLTRRKVQATSLDVSETAKRCTSSGSQMRGGSEPCSASHSSCSSLPPSAAAAKTIASHGQPFSRSHASSSMLPAWAAAANTRKAQATSLDVSETAKRWTSSGSQMREGSEVAAASCCWGGDTGDWDRCRSSEESALVAELRAAVEAAEEQLRHKQPQHKRLQPSPTSTHENTTVQLPSTSTKTGPPGTRGRADAGAAGSLGPDGGGSGGGGVGSSGGRGVLGSIMGDALDSSRVHRDRSLAQEAVAARHASVAAHHEARLHSMRSDRLAATAAAGPEAGPSGIGRSSLDAQHHRRFPQGRQQPPQPPQPPQRSQQRSAVQGERPPPLLRPPLSVSLSLSDLSAAAGRELAAAGRTGGGGHGGGSSSGGGGGGARVEA</sequence>
<organism evidence="2 3">
    <name type="scientific">Tetrabaena socialis</name>
    <dbReference type="NCBI Taxonomy" id="47790"/>
    <lineage>
        <taxon>Eukaryota</taxon>
        <taxon>Viridiplantae</taxon>
        <taxon>Chlorophyta</taxon>
        <taxon>core chlorophytes</taxon>
        <taxon>Chlorophyceae</taxon>
        <taxon>CS clade</taxon>
        <taxon>Chlamydomonadales</taxon>
        <taxon>Tetrabaenaceae</taxon>
        <taxon>Tetrabaena</taxon>
    </lineage>
</organism>
<dbReference type="Proteomes" id="UP000236333">
    <property type="component" value="Unassembled WGS sequence"/>
</dbReference>
<accession>A0A2J7ZYZ4</accession>